<dbReference type="EMBL" id="LS483400">
    <property type="protein sequence ID" value="SQG53207.1"/>
    <property type="molecule type" value="Genomic_DNA"/>
</dbReference>
<dbReference type="InterPro" id="IPR003838">
    <property type="entry name" value="ABC3_permease_C"/>
</dbReference>
<keyword evidence="5 7" id="KW-0472">Membrane</keyword>
<evidence type="ECO:0000256" key="1">
    <source>
        <dbReference type="ARBA" id="ARBA00004651"/>
    </source>
</evidence>
<evidence type="ECO:0000256" key="4">
    <source>
        <dbReference type="ARBA" id="ARBA00022989"/>
    </source>
</evidence>
<dbReference type="GO" id="GO:0016787">
    <property type="term" value="F:hydrolase activity"/>
    <property type="evidence" value="ECO:0007669"/>
    <property type="project" value="UniProtKB-KW"/>
</dbReference>
<evidence type="ECO:0000259" key="8">
    <source>
        <dbReference type="Pfam" id="PF02687"/>
    </source>
</evidence>
<keyword evidence="3 7" id="KW-0812">Transmembrane</keyword>
<dbReference type="PANTHER" id="PTHR30572:SF4">
    <property type="entry name" value="ABC TRANSPORTER PERMEASE YTRF"/>
    <property type="match status" value="1"/>
</dbReference>
<dbReference type="InterPro" id="IPR025857">
    <property type="entry name" value="MacB_PCD"/>
</dbReference>
<dbReference type="Pfam" id="PF12704">
    <property type="entry name" value="MacB_PCD"/>
    <property type="match status" value="1"/>
</dbReference>
<dbReference type="Pfam" id="PF02687">
    <property type="entry name" value="FtsX"/>
    <property type="match status" value="1"/>
</dbReference>
<dbReference type="EC" id="3.6.3.-" evidence="10"/>
<protein>
    <submittedName>
        <fullName evidence="10">Macrolide export ATP-binding/permease protein macB</fullName>
        <ecNumber evidence="10">3.6.3.-</ecNumber>
    </submittedName>
</protein>
<evidence type="ECO:0000256" key="6">
    <source>
        <dbReference type="ARBA" id="ARBA00038076"/>
    </source>
</evidence>
<sequence length="422" mass="44949">MTFSESISLALSSLRVNKLRSLLTLLGIIVGIASVIAILTLGKSLQAQTSKSLAESGINDLTIQVSERSKSAGPAEPGFQGGGLIDESAKLTPDLINQLKNAAGTGIDGISVGETSHQAVTLEYATREEQSTVLSVNNDYLKIKKITAEYGRVFTEEDTNGERAVAVIAPSTLEKLFGNDPQKALGAEIEVSLPNGTITSLVVVGVFHEEKSGGLFSTGTQSKLYVPYTIQSNFNDKPIAWDSVSVRIAQGADETQVRQVLQRVLDAYYADNSEYHAIFQDNKSTVQSFNSTLKNISAVISAIAGISLVVGGIGVMNIMLVTVTERTREIGVRKALGARRRDIRLQFIVESMIICTIGGAIGVLLGGSIGVVGSHLLKELVFPPIGGILLSLGFSLAIGLFFGYYPANKAAKLNPIEALRYE</sequence>
<evidence type="ECO:0000259" key="9">
    <source>
        <dbReference type="Pfam" id="PF12704"/>
    </source>
</evidence>
<keyword evidence="2" id="KW-1003">Cell membrane</keyword>
<reference evidence="10 11" key="1">
    <citation type="submission" date="2018-06" db="EMBL/GenBank/DDBJ databases">
        <authorList>
            <consortium name="Pathogen Informatics"/>
            <person name="Doyle S."/>
        </authorList>
    </citation>
    <scope>NUCLEOTIDE SEQUENCE [LARGE SCALE GENOMIC DNA]</scope>
    <source>
        <strain evidence="10 11">NCTC7908</strain>
    </source>
</reference>
<comment type="subcellular location">
    <subcellularLocation>
        <location evidence="1">Cell membrane</location>
        <topology evidence="1">Multi-pass membrane protein</topology>
    </subcellularLocation>
</comment>
<feature type="transmembrane region" description="Helical" evidence="7">
    <location>
        <begin position="385"/>
        <end position="405"/>
    </location>
</feature>
<accession>A0ABD7MVM7</accession>
<feature type="transmembrane region" description="Helical" evidence="7">
    <location>
        <begin position="298"/>
        <end position="324"/>
    </location>
</feature>
<evidence type="ECO:0000256" key="7">
    <source>
        <dbReference type="SAM" id="Phobius"/>
    </source>
</evidence>
<feature type="transmembrane region" description="Helical" evidence="7">
    <location>
        <begin position="345"/>
        <end position="365"/>
    </location>
</feature>
<keyword evidence="10" id="KW-0067">ATP-binding</keyword>
<feature type="domain" description="ABC3 transporter permease C-terminal" evidence="8">
    <location>
        <begin position="302"/>
        <end position="415"/>
    </location>
</feature>
<keyword evidence="10" id="KW-0378">Hydrolase</keyword>
<evidence type="ECO:0000256" key="5">
    <source>
        <dbReference type="ARBA" id="ARBA00023136"/>
    </source>
</evidence>
<dbReference type="PANTHER" id="PTHR30572">
    <property type="entry name" value="MEMBRANE COMPONENT OF TRANSPORTER-RELATED"/>
    <property type="match status" value="1"/>
</dbReference>
<keyword evidence="10" id="KW-0547">Nucleotide-binding</keyword>
<dbReference type="Proteomes" id="UP000248741">
    <property type="component" value="Chromosome 1"/>
</dbReference>
<dbReference type="InterPro" id="IPR050250">
    <property type="entry name" value="Macrolide_Exporter_MacB"/>
</dbReference>
<evidence type="ECO:0000313" key="11">
    <source>
        <dbReference type="Proteomes" id="UP000248741"/>
    </source>
</evidence>
<name>A0ABD7MVM7_CORUL</name>
<evidence type="ECO:0000256" key="3">
    <source>
        <dbReference type="ARBA" id="ARBA00022692"/>
    </source>
</evidence>
<dbReference type="RefSeq" id="WP_095075749.1">
    <property type="nucleotide sequence ID" value="NZ_CP068134.1"/>
</dbReference>
<dbReference type="GO" id="GO:0005524">
    <property type="term" value="F:ATP binding"/>
    <property type="evidence" value="ECO:0007669"/>
    <property type="project" value="UniProtKB-KW"/>
</dbReference>
<dbReference type="GO" id="GO:0005886">
    <property type="term" value="C:plasma membrane"/>
    <property type="evidence" value="ECO:0007669"/>
    <property type="project" value="UniProtKB-SubCell"/>
</dbReference>
<evidence type="ECO:0000256" key="2">
    <source>
        <dbReference type="ARBA" id="ARBA00022475"/>
    </source>
</evidence>
<feature type="transmembrane region" description="Helical" evidence="7">
    <location>
        <begin position="21"/>
        <end position="42"/>
    </location>
</feature>
<feature type="domain" description="MacB-like periplasmic core" evidence="9">
    <location>
        <begin position="21"/>
        <end position="263"/>
    </location>
</feature>
<proteinExistence type="inferred from homology"/>
<gene>
    <name evidence="10" type="primary">macB_6</name>
    <name evidence="10" type="ORF">NCTC7908_02118</name>
</gene>
<organism evidence="10 11">
    <name type="scientific">Corynebacterium ulcerans</name>
    <dbReference type="NCBI Taxonomy" id="65058"/>
    <lineage>
        <taxon>Bacteria</taxon>
        <taxon>Bacillati</taxon>
        <taxon>Actinomycetota</taxon>
        <taxon>Actinomycetes</taxon>
        <taxon>Mycobacteriales</taxon>
        <taxon>Corynebacteriaceae</taxon>
        <taxon>Corynebacterium</taxon>
    </lineage>
</organism>
<comment type="similarity">
    <text evidence="6">Belongs to the ABC-4 integral membrane protein family.</text>
</comment>
<dbReference type="AlphaFoldDB" id="A0ABD7MVM7"/>
<keyword evidence="4 7" id="KW-1133">Transmembrane helix</keyword>
<evidence type="ECO:0000313" key="10">
    <source>
        <dbReference type="EMBL" id="SQG53207.1"/>
    </source>
</evidence>